<keyword evidence="4" id="KW-1185">Reference proteome</keyword>
<evidence type="ECO:0000256" key="1">
    <source>
        <dbReference type="ARBA" id="ARBA00022833"/>
    </source>
</evidence>
<accession>A0A6L6XUF0</accession>
<dbReference type="PANTHER" id="PTHR12993">
    <property type="entry name" value="N-ACETYLGLUCOSAMINYL-PHOSPHATIDYLINOSITOL DE-N-ACETYLASE-RELATED"/>
    <property type="match status" value="1"/>
</dbReference>
<feature type="region of interest" description="Disordered" evidence="2">
    <location>
        <begin position="17"/>
        <end position="56"/>
    </location>
</feature>
<dbReference type="EMBL" id="WSEK01000004">
    <property type="protein sequence ID" value="MVQ51044.1"/>
    <property type="molecule type" value="Genomic_DNA"/>
</dbReference>
<name>A0A6L6XUF0_9ACTN</name>
<dbReference type="Pfam" id="PF02585">
    <property type="entry name" value="PIG-L"/>
    <property type="match status" value="1"/>
</dbReference>
<organism evidence="3 4">
    <name type="scientific">Nocardioides agri</name>
    <dbReference type="NCBI Taxonomy" id="2682843"/>
    <lineage>
        <taxon>Bacteria</taxon>
        <taxon>Bacillati</taxon>
        <taxon>Actinomycetota</taxon>
        <taxon>Actinomycetes</taxon>
        <taxon>Propionibacteriales</taxon>
        <taxon>Nocardioidaceae</taxon>
        <taxon>Nocardioides</taxon>
    </lineage>
</organism>
<feature type="compositionally biased region" description="Basic and acidic residues" evidence="2">
    <location>
        <begin position="17"/>
        <end position="26"/>
    </location>
</feature>
<evidence type="ECO:0000256" key="2">
    <source>
        <dbReference type="SAM" id="MobiDB-lite"/>
    </source>
</evidence>
<dbReference type="PANTHER" id="PTHR12993:SF11">
    <property type="entry name" value="N-ACETYLGLUCOSAMINYL-PHOSPHATIDYLINOSITOL DE-N-ACETYLASE"/>
    <property type="match status" value="1"/>
</dbReference>
<evidence type="ECO:0000313" key="4">
    <source>
        <dbReference type="Proteomes" id="UP000473525"/>
    </source>
</evidence>
<dbReference type="GO" id="GO:0016811">
    <property type="term" value="F:hydrolase activity, acting on carbon-nitrogen (but not peptide) bonds, in linear amides"/>
    <property type="evidence" value="ECO:0007669"/>
    <property type="project" value="TreeGrafter"/>
</dbReference>
<dbReference type="InterPro" id="IPR003737">
    <property type="entry name" value="GlcNAc_PI_deacetylase-related"/>
</dbReference>
<sequence>MGSIYYWAEILHKAVSDEGAPDEPHARPPVPPAARRGLAPRRGRPAHPAPADPAPADLARRLRGAVVLPGLTPRHEPPRLLLAVAHPDDETFGCGSLLLAAAAAGWATTVVCATRGEAGEPAPGVDLDGRSLAEVREEELREAAGLLGVARLELLDFADSGMSEGPPAGSLCAADPATVAAALRAVADEVDPDVVVSLDAADGHRDHARIRDAAVGVAGERGVPAYLQALPRSLMDRWVAHMVEARPDMEHLRYADLGTPDDEIAVVLDTATHLGARERAIAAHASQTSPFDGLPDDLRRAFLTREHLVRG</sequence>
<dbReference type="Gene3D" id="3.40.50.10320">
    <property type="entry name" value="LmbE-like"/>
    <property type="match status" value="1"/>
</dbReference>
<dbReference type="Proteomes" id="UP000473525">
    <property type="component" value="Unassembled WGS sequence"/>
</dbReference>
<evidence type="ECO:0000313" key="3">
    <source>
        <dbReference type="EMBL" id="MVQ51044.1"/>
    </source>
</evidence>
<dbReference type="GO" id="GO:0016137">
    <property type="term" value="P:glycoside metabolic process"/>
    <property type="evidence" value="ECO:0007669"/>
    <property type="project" value="UniProtKB-ARBA"/>
</dbReference>
<comment type="caution">
    <text evidence="3">The sequence shown here is derived from an EMBL/GenBank/DDBJ whole genome shotgun (WGS) entry which is preliminary data.</text>
</comment>
<gene>
    <name evidence="3" type="ORF">GON03_17815</name>
</gene>
<dbReference type="AlphaFoldDB" id="A0A6L6XUF0"/>
<evidence type="ECO:0008006" key="5">
    <source>
        <dbReference type="Google" id="ProtNLM"/>
    </source>
</evidence>
<reference evidence="3 4" key="1">
    <citation type="submission" date="2019-12" db="EMBL/GenBank/DDBJ databases">
        <authorList>
            <person name="Huq M.A."/>
        </authorList>
    </citation>
    <scope>NUCLEOTIDE SEQUENCE [LARGE SCALE GENOMIC DNA]</scope>
    <source>
        <strain evidence="3 4">MAH-18</strain>
    </source>
</reference>
<dbReference type="InterPro" id="IPR024078">
    <property type="entry name" value="LmbE-like_dom_sf"/>
</dbReference>
<proteinExistence type="predicted"/>
<keyword evidence="1" id="KW-0862">Zinc</keyword>
<dbReference type="SUPFAM" id="SSF102588">
    <property type="entry name" value="LmbE-like"/>
    <property type="match status" value="1"/>
</dbReference>
<protein>
    <recommendedName>
        <fullName evidence="5">PIG-L family deacetylase</fullName>
    </recommendedName>
</protein>